<proteinExistence type="inferred from homology"/>
<dbReference type="STRING" id="3871.A0A4P1QUD7"/>
<dbReference type="InterPro" id="IPR037176">
    <property type="entry name" value="Osmotin/thaumatin-like_sf"/>
</dbReference>
<dbReference type="Gene3D" id="1.10.10.60">
    <property type="entry name" value="Homeodomain-like"/>
    <property type="match status" value="2"/>
</dbReference>
<keyword evidence="6" id="KW-1015">Disulfide bond</keyword>
<sequence>MRLERGQTWNLWVNAGTAMARIWGRTGCNFDGSGRGRCQTGDCTGGLNCQGWGVPPNTLAEFALNQYANQDFYDISLVDGFNIPMDFYPINGGCHKLSCTADINGQCPNELRAPGGCNNPCTVYKTNEYCCTNGQGSCGPTYFSRFFKDRCRDSYSYPQDDPTSTFTCPAGSNYKEDDCLIDLVGNYGLKKWSYIAQFLPGRIGKQCRERWHNHLDPTIRKEAWTEEEEAVLAYYYQLYGSKWAEIAKVLPGRSDNAIKNHWNSMKKKLDASSPSGSDISFATSGVKPAHVLAKKELQSFNEMVSLEQSHLLKDSVNNSHTQLILQNTSAGEFCSEKSCLEGGTPSASIKYMALCNTPDMYATNLDYFPLATDVASEDIESPKRQKVSSSETKFLADGEYYNQIRKGSNNKINSMQHYADDISGFSPVSVLRSLAMTYENMPSIIRKRSPRKTSSADYCDSTQTPLSMIVSTPESERVFNY</sequence>
<evidence type="ECO:0000256" key="4">
    <source>
        <dbReference type="ARBA" id="ARBA00023015"/>
    </source>
</evidence>
<dbReference type="PRINTS" id="PR00347">
    <property type="entry name" value="THAUMATIN"/>
</dbReference>
<feature type="domain" description="HTH myb-type" evidence="9">
    <location>
        <begin position="176"/>
        <end position="215"/>
    </location>
</feature>
<keyword evidence="4" id="KW-0804">Transcription</keyword>
<dbReference type="PANTHER" id="PTHR31048">
    <property type="entry name" value="OS03G0233200 PROTEIN"/>
    <property type="match status" value="1"/>
</dbReference>
<evidence type="ECO:0000313" key="10">
    <source>
        <dbReference type="EMBL" id="OIV94896.1"/>
    </source>
</evidence>
<dbReference type="PROSITE" id="PS51294">
    <property type="entry name" value="HTH_MYB"/>
    <property type="match status" value="2"/>
</dbReference>
<dbReference type="Pfam" id="PF00314">
    <property type="entry name" value="Thaumatin"/>
    <property type="match status" value="1"/>
</dbReference>
<dbReference type="Pfam" id="PF00249">
    <property type="entry name" value="Myb_DNA-binding"/>
    <property type="match status" value="2"/>
</dbReference>
<dbReference type="SUPFAM" id="SSF49870">
    <property type="entry name" value="Osmotin, thaumatin-like protein"/>
    <property type="match status" value="1"/>
</dbReference>
<organism evidence="10 11">
    <name type="scientific">Lupinus angustifolius</name>
    <name type="common">Narrow-leaved blue lupine</name>
    <dbReference type="NCBI Taxonomy" id="3871"/>
    <lineage>
        <taxon>Eukaryota</taxon>
        <taxon>Viridiplantae</taxon>
        <taxon>Streptophyta</taxon>
        <taxon>Embryophyta</taxon>
        <taxon>Tracheophyta</taxon>
        <taxon>Spermatophyta</taxon>
        <taxon>Magnoliopsida</taxon>
        <taxon>eudicotyledons</taxon>
        <taxon>Gunneridae</taxon>
        <taxon>Pentapetalae</taxon>
        <taxon>rosids</taxon>
        <taxon>fabids</taxon>
        <taxon>Fabales</taxon>
        <taxon>Fabaceae</taxon>
        <taxon>Papilionoideae</taxon>
        <taxon>50 kb inversion clade</taxon>
        <taxon>genistoids sensu lato</taxon>
        <taxon>core genistoids</taxon>
        <taxon>Genisteae</taxon>
        <taxon>Lupinus</taxon>
    </lineage>
</organism>
<evidence type="ECO:0000256" key="6">
    <source>
        <dbReference type="ARBA" id="ARBA00023157"/>
    </source>
</evidence>
<dbReference type="SUPFAM" id="SSF46689">
    <property type="entry name" value="Homeodomain-like"/>
    <property type="match status" value="1"/>
</dbReference>
<dbReference type="Gene3D" id="2.60.110.10">
    <property type="entry name" value="Thaumatin"/>
    <property type="match status" value="1"/>
</dbReference>
<dbReference type="InterPro" id="IPR017930">
    <property type="entry name" value="Myb_dom"/>
</dbReference>
<evidence type="ECO:0000256" key="5">
    <source>
        <dbReference type="ARBA" id="ARBA00023125"/>
    </source>
</evidence>
<name>A0A4P1QUD7_LUPAN</name>
<dbReference type="SMART" id="SM00205">
    <property type="entry name" value="THN"/>
    <property type="match status" value="1"/>
</dbReference>
<dbReference type="PROSITE" id="PS51367">
    <property type="entry name" value="THAUMATIN_2"/>
    <property type="match status" value="1"/>
</dbReference>
<dbReference type="FunFam" id="1.10.10.60:FF:000010">
    <property type="entry name" value="Transcriptional activator Myb isoform A"/>
    <property type="match status" value="1"/>
</dbReference>
<feature type="domain" description="HTH myb-type" evidence="9">
    <location>
        <begin position="216"/>
        <end position="270"/>
    </location>
</feature>
<dbReference type="InterPro" id="IPR017949">
    <property type="entry name" value="Thaumatin_CS"/>
</dbReference>
<dbReference type="AlphaFoldDB" id="A0A4P1QUD7"/>
<dbReference type="Proteomes" id="UP000188354">
    <property type="component" value="Chromosome LG17"/>
</dbReference>
<dbReference type="GO" id="GO:0003677">
    <property type="term" value="F:DNA binding"/>
    <property type="evidence" value="ECO:0007669"/>
    <property type="project" value="UniProtKB-KW"/>
</dbReference>
<dbReference type="InterPro" id="IPR001005">
    <property type="entry name" value="SANT/Myb"/>
</dbReference>
<accession>A0A4P1QUD7</accession>
<keyword evidence="4" id="KW-0805">Transcription regulation</keyword>
<dbReference type="FunFam" id="2.60.110.10:FF:000003">
    <property type="entry name" value="Thaumatin I"/>
    <property type="match status" value="1"/>
</dbReference>
<dbReference type="GO" id="GO:0005634">
    <property type="term" value="C:nucleus"/>
    <property type="evidence" value="ECO:0007669"/>
    <property type="project" value="UniProtKB-SubCell"/>
</dbReference>
<evidence type="ECO:0000256" key="3">
    <source>
        <dbReference type="ARBA" id="ARBA00022737"/>
    </source>
</evidence>
<keyword evidence="11" id="KW-1185">Reference proteome</keyword>
<keyword evidence="5" id="KW-0238">DNA-binding</keyword>
<evidence type="ECO:0000256" key="1">
    <source>
        <dbReference type="ARBA" id="ARBA00004123"/>
    </source>
</evidence>
<dbReference type="SMART" id="SM00717">
    <property type="entry name" value="SANT"/>
    <property type="match status" value="2"/>
</dbReference>
<feature type="domain" description="Myb-like" evidence="8">
    <location>
        <begin position="175"/>
        <end position="215"/>
    </location>
</feature>
<protein>
    <submittedName>
        <fullName evidence="10">Uncharacterized protein</fullName>
    </submittedName>
</protein>
<reference evidence="10 11" key="1">
    <citation type="journal article" date="2017" name="Plant Biotechnol. J.">
        <title>A comprehensive draft genome sequence for lupin (Lupinus angustifolius), an emerging health food: insights into plant-microbe interactions and legume evolution.</title>
        <authorList>
            <person name="Hane J.K."/>
            <person name="Ming Y."/>
            <person name="Kamphuis L.G."/>
            <person name="Nelson M.N."/>
            <person name="Garg G."/>
            <person name="Atkins C.A."/>
            <person name="Bayer P.E."/>
            <person name="Bravo A."/>
            <person name="Bringans S."/>
            <person name="Cannon S."/>
            <person name="Edwards D."/>
            <person name="Foley R."/>
            <person name="Gao L.L."/>
            <person name="Harrison M.J."/>
            <person name="Huang W."/>
            <person name="Hurgobin B."/>
            <person name="Li S."/>
            <person name="Liu C.W."/>
            <person name="McGrath A."/>
            <person name="Morahan G."/>
            <person name="Murray J."/>
            <person name="Weller J."/>
            <person name="Jian J."/>
            <person name="Singh K.B."/>
        </authorList>
    </citation>
    <scope>NUCLEOTIDE SEQUENCE [LARGE SCALE GENOMIC DNA]</scope>
    <source>
        <strain evidence="11">cv. Tanjil</strain>
        <tissue evidence="10">Whole plant</tissue>
    </source>
</reference>
<dbReference type="EMBL" id="CM007377">
    <property type="protein sequence ID" value="OIV94896.1"/>
    <property type="molecule type" value="Genomic_DNA"/>
</dbReference>
<evidence type="ECO:0000259" key="9">
    <source>
        <dbReference type="PROSITE" id="PS51294"/>
    </source>
</evidence>
<dbReference type="Gramene" id="OIV94896">
    <property type="protein sequence ID" value="OIV94896"/>
    <property type="gene ID" value="TanjilG_22093"/>
</dbReference>
<evidence type="ECO:0000313" key="11">
    <source>
        <dbReference type="Proteomes" id="UP000188354"/>
    </source>
</evidence>
<evidence type="ECO:0000256" key="2">
    <source>
        <dbReference type="ARBA" id="ARBA00010607"/>
    </source>
</evidence>
<keyword evidence="3" id="KW-0677">Repeat</keyword>
<comment type="subcellular location">
    <subcellularLocation>
        <location evidence="1">Nucleus</location>
    </subcellularLocation>
</comment>
<keyword evidence="7" id="KW-0539">Nucleus</keyword>
<dbReference type="InterPro" id="IPR001938">
    <property type="entry name" value="Thaumatin"/>
</dbReference>
<gene>
    <name evidence="10" type="ORF">TanjilG_22093</name>
</gene>
<evidence type="ECO:0000256" key="7">
    <source>
        <dbReference type="ARBA" id="ARBA00023242"/>
    </source>
</evidence>
<dbReference type="InterPro" id="IPR009057">
    <property type="entry name" value="Homeodomain-like_sf"/>
</dbReference>
<comment type="similarity">
    <text evidence="2">Belongs to the thaumatin family.</text>
</comment>
<dbReference type="PROSITE" id="PS50090">
    <property type="entry name" value="MYB_LIKE"/>
    <property type="match status" value="2"/>
</dbReference>
<evidence type="ECO:0000259" key="8">
    <source>
        <dbReference type="PROSITE" id="PS50090"/>
    </source>
</evidence>
<feature type="domain" description="Myb-like" evidence="8">
    <location>
        <begin position="216"/>
        <end position="266"/>
    </location>
</feature>
<dbReference type="CDD" id="cd00167">
    <property type="entry name" value="SANT"/>
    <property type="match status" value="2"/>
</dbReference>
<dbReference type="PROSITE" id="PS00316">
    <property type="entry name" value="THAUMATIN_1"/>
    <property type="match status" value="1"/>
</dbReference>